<evidence type="ECO:0000259" key="11">
    <source>
        <dbReference type="PROSITE" id="PS50157"/>
    </source>
</evidence>
<feature type="domain" description="C2H2-type" evidence="11">
    <location>
        <begin position="445"/>
        <end position="472"/>
    </location>
</feature>
<dbReference type="GO" id="GO:0005634">
    <property type="term" value="C:nucleus"/>
    <property type="evidence" value="ECO:0007669"/>
    <property type="project" value="UniProtKB-SubCell"/>
</dbReference>
<keyword evidence="3" id="KW-0677">Repeat</keyword>
<dbReference type="Proteomes" id="UP001153636">
    <property type="component" value="Chromosome 16"/>
</dbReference>
<dbReference type="Gene3D" id="3.40.1800.20">
    <property type="match status" value="1"/>
</dbReference>
<feature type="domain" description="C2H2-type" evidence="11">
    <location>
        <begin position="557"/>
        <end position="584"/>
    </location>
</feature>
<dbReference type="SMART" id="SM00355">
    <property type="entry name" value="ZnF_C2H2"/>
    <property type="match status" value="10"/>
</dbReference>
<dbReference type="FunFam" id="3.30.160.60:FF:000446">
    <property type="entry name" value="Zinc finger protein"/>
    <property type="match status" value="1"/>
</dbReference>
<feature type="domain" description="C2H2-type" evidence="11">
    <location>
        <begin position="585"/>
        <end position="612"/>
    </location>
</feature>
<evidence type="ECO:0000259" key="12">
    <source>
        <dbReference type="PROSITE" id="PS51915"/>
    </source>
</evidence>
<dbReference type="InterPro" id="IPR050589">
    <property type="entry name" value="Ikaros_C2H2-ZF"/>
</dbReference>
<dbReference type="OrthoDB" id="427030at2759"/>
<dbReference type="FunFam" id="3.30.160.60:FF:000744">
    <property type="entry name" value="zinc finger E-box-binding homeobox 1"/>
    <property type="match status" value="1"/>
</dbReference>
<keyword evidence="7" id="KW-0539">Nucleus</keyword>
<evidence type="ECO:0000256" key="1">
    <source>
        <dbReference type="ARBA" id="ARBA00004123"/>
    </source>
</evidence>
<evidence type="ECO:0000256" key="3">
    <source>
        <dbReference type="ARBA" id="ARBA00022737"/>
    </source>
</evidence>
<organism evidence="13 14">
    <name type="scientific">Psylliodes chrysocephalus</name>
    <dbReference type="NCBI Taxonomy" id="3402493"/>
    <lineage>
        <taxon>Eukaryota</taxon>
        <taxon>Metazoa</taxon>
        <taxon>Ecdysozoa</taxon>
        <taxon>Arthropoda</taxon>
        <taxon>Hexapoda</taxon>
        <taxon>Insecta</taxon>
        <taxon>Pterygota</taxon>
        <taxon>Neoptera</taxon>
        <taxon>Endopterygota</taxon>
        <taxon>Coleoptera</taxon>
        <taxon>Polyphaga</taxon>
        <taxon>Cucujiformia</taxon>
        <taxon>Chrysomeloidea</taxon>
        <taxon>Chrysomelidae</taxon>
        <taxon>Galerucinae</taxon>
        <taxon>Alticini</taxon>
        <taxon>Psylliodes</taxon>
    </lineage>
</organism>
<dbReference type="PROSITE" id="PS00028">
    <property type="entry name" value="ZINC_FINGER_C2H2_1"/>
    <property type="match status" value="9"/>
</dbReference>
<dbReference type="PROSITE" id="PS51915">
    <property type="entry name" value="ZAD"/>
    <property type="match status" value="1"/>
</dbReference>
<feature type="region of interest" description="Disordered" evidence="10">
    <location>
        <begin position="324"/>
        <end position="346"/>
    </location>
</feature>
<comment type="subcellular location">
    <subcellularLocation>
        <location evidence="1">Nucleus</location>
    </subcellularLocation>
</comment>
<dbReference type="GO" id="GO:0003700">
    <property type="term" value="F:DNA-binding transcription factor activity"/>
    <property type="evidence" value="ECO:0007669"/>
    <property type="project" value="TreeGrafter"/>
</dbReference>
<feature type="domain" description="C2H2-type" evidence="11">
    <location>
        <begin position="529"/>
        <end position="556"/>
    </location>
</feature>
<keyword evidence="6" id="KW-0238">DNA-binding</keyword>
<dbReference type="GO" id="GO:0008270">
    <property type="term" value="F:zinc ion binding"/>
    <property type="evidence" value="ECO:0007669"/>
    <property type="project" value="UniProtKB-UniRule"/>
</dbReference>
<dbReference type="FunFam" id="3.30.160.60:FF:000218">
    <property type="entry name" value="Zinc finger protein 10"/>
    <property type="match status" value="1"/>
</dbReference>
<dbReference type="FunFam" id="3.30.160.60:FF:001732">
    <property type="entry name" value="Zgc:162936"/>
    <property type="match status" value="1"/>
</dbReference>
<evidence type="ECO:0000256" key="7">
    <source>
        <dbReference type="ARBA" id="ARBA00023242"/>
    </source>
</evidence>
<evidence type="ECO:0000256" key="2">
    <source>
        <dbReference type="ARBA" id="ARBA00022723"/>
    </source>
</evidence>
<dbReference type="SUPFAM" id="SSF57716">
    <property type="entry name" value="Glucocorticoid receptor-like (DNA-binding domain)"/>
    <property type="match status" value="1"/>
</dbReference>
<feature type="binding site" evidence="9">
    <location>
        <position position="16"/>
    </location>
    <ligand>
        <name>Zn(2+)</name>
        <dbReference type="ChEBI" id="CHEBI:29105"/>
    </ligand>
</feature>
<dbReference type="EMBL" id="OV651828">
    <property type="protein sequence ID" value="CAH1104169.1"/>
    <property type="molecule type" value="Genomic_DNA"/>
</dbReference>
<dbReference type="SMART" id="SM00868">
    <property type="entry name" value="zf-AD"/>
    <property type="match status" value="1"/>
</dbReference>
<dbReference type="InterPro" id="IPR036236">
    <property type="entry name" value="Znf_C2H2_sf"/>
</dbReference>
<gene>
    <name evidence="13" type="ORF">PSYICH_LOCUS5223</name>
</gene>
<sequence>MDEPILLCDLNICRLCAERNDNGIHIFETDENSSNLQQLINKYLPIVVEKDDIFPKIICPGCHIQLEATKLFMDLIVNGQSRLRELYKKQEKQAKIAQLEADYLNNLSNSSLYLAEHGLKLLAEGLDRPKRKRGRPAKKVVHEDKQENLEYAEAANVENCEDEKSEDEIGTDGRKKRKIRAPARFDGLVQGKELEDILIKEGVLDDVKDVSKTRDQFKTYTELIIGRTESEYGKDLGRPIFVKQKSKIVNFKKDQIKKYECQICSKIFIHEMSFNLHMKSHEIEIINEDLLETEESEVRSDEQVSKESITLTEAINITDIPTIEDTQDSSMEHSNTLTDTNGSTQEPLTLHLKEQNGKQKYTCDICNKVLRHSSTLLYHKETEHNNQRFVCNKCDRSFKHRQLLQRHQIVHTQDRPFVCSICNATFKTQGNLINHKAVHTKEKPYKCTQCNQKFSHRTSLSLHQRWHEGKKPYTCEFCQKRFSQNGNLLEHKRIHTGEKPFFCEICGTYFTTSSQLRIHVKRHTGEKPWKCEICEKSFLHRDTYKLHVRRHLNYRPHVCPICNKAFTERWALKKHQAVHTGEKPYKCEHCQKAFADKSNLLKHNKIQKCRNNNHKLDVNAITKASSSSFQLTQLVDQQGNPIRIITQDGQTFPIVTSGDDVTNIQGLMPDGSLIPIEISAMEEQDFNEGISQSSTLDLLETSTTDELILEDTLGSAIQNFQLLTNNDGEEVCLVTYSIEDDGALTQELVLE</sequence>
<evidence type="ECO:0000313" key="13">
    <source>
        <dbReference type="EMBL" id="CAH1104169.1"/>
    </source>
</evidence>
<dbReference type="PANTHER" id="PTHR24404:SF114">
    <property type="entry name" value="KLUMPFUSS, ISOFORM B-RELATED"/>
    <property type="match status" value="1"/>
</dbReference>
<dbReference type="Pfam" id="PF07776">
    <property type="entry name" value="zf-AD"/>
    <property type="match status" value="1"/>
</dbReference>
<feature type="domain" description="C2H2-type" evidence="11">
    <location>
        <begin position="473"/>
        <end position="500"/>
    </location>
</feature>
<keyword evidence="2 9" id="KW-0479">Metal-binding</keyword>
<dbReference type="SUPFAM" id="SSF57667">
    <property type="entry name" value="beta-beta-alpha zinc fingers"/>
    <property type="match status" value="6"/>
</dbReference>
<reference evidence="13" key="1">
    <citation type="submission" date="2022-01" db="EMBL/GenBank/DDBJ databases">
        <authorList>
            <person name="King R."/>
        </authorList>
    </citation>
    <scope>NUCLEOTIDE SEQUENCE</scope>
</reference>
<keyword evidence="5 9" id="KW-0862">Zinc</keyword>
<dbReference type="PROSITE" id="PS50157">
    <property type="entry name" value="ZINC_FINGER_C2H2_2"/>
    <property type="match status" value="10"/>
</dbReference>
<accession>A0A9P0CS97</accession>
<dbReference type="Gene3D" id="3.30.160.60">
    <property type="entry name" value="Classic Zinc Finger"/>
    <property type="match status" value="9"/>
</dbReference>
<evidence type="ECO:0000256" key="4">
    <source>
        <dbReference type="ARBA" id="ARBA00022771"/>
    </source>
</evidence>
<dbReference type="Pfam" id="PF13912">
    <property type="entry name" value="zf-C2H2_6"/>
    <property type="match status" value="1"/>
</dbReference>
<feature type="domain" description="ZAD" evidence="12">
    <location>
        <begin position="11"/>
        <end position="86"/>
    </location>
</feature>
<dbReference type="AlphaFoldDB" id="A0A9P0CS97"/>
<dbReference type="PANTHER" id="PTHR24404">
    <property type="entry name" value="ZINC FINGER PROTEIN"/>
    <property type="match status" value="1"/>
</dbReference>
<feature type="domain" description="C2H2-type" evidence="11">
    <location>
        <begin position="501"/>
        <end position="528"/>
    </location>
</feature>
<keyword evidence="4 8" id="KW-0863">Zinc-finger</keyword>
<evidence type="ECO:0000313" key="14">
    <source>
        <dbReference type="Proteomes" id="UP001153636"/>
    </source>
</evidence>
<keyword evidence="14" id="KW-1185">Reference proteome</keyword>
<evidence type="ECO:0000256" key="5">
    <source>
        <dbReference type="ARBA" id="ARBA00022833"/>
    </source>
</evidence>
<proteinExistence type="predicted"/>
<dbReference type="GO" id="GO:0005694">
    <property type="term" value="C:chromosome"/>
    <property type="evidence" value="ECO:0007669"/>
    <property type="project" value="UniProtKB-ARBA"/>
</dbReference>
<feature type="domain" description="C2H2-type" evidence="11">
    <location>
        <begin position="417"/>
        <end position="444"/>
    </location>
</feature>
<evidence type="ECO:0000256" key="8">
    <source>
        <dbReference type="PROSITE-ProRule" id="PRU00042"/>
    </source>
</evidence>
<feature type="compositionally biased region" description="Polar residues" evidence="10">
    <location>
        <begin position="328"/>
        <end position="346"/>
    </location>
</feature>
<feature type="domain" description="C2H2-type" evidence="11">
    <location>
        <begin position="259"/>
        <end position="281"/>
    </location>
</feature>
<feature type="binding site" evidence="9">
    <location>
        <position position="59"/>
    </location>
    <ligand>
        <name>Zn(2+)</name>
        <dbReference type="ChEBI" id="CHEBI:29105"/>
    </ligand>
</feature>
<feature type="binding site" evidence="9">
    <location>
        <position position="13"/>
    </location>
    <ligand>
        <name>Zn(2+)</name>
        <dbReference type="ChEBI" id="CHEBI:29105"/>
    </ligand>
</feature>
<dbReference type="InterPro" id="IPR013087">
    <property type="entry name" value="Znf_C2H2_type"/>
</dbReference>
<evidence type="ECO:0000256" key="6">
    <source>
        <dbReference type="ARBA" id="ARBA00023125"/>
    </source>
</evidence>
<dbReference type="InterPro" id="IPR012934">
    <property type="entry name" value="Znf_AD"/>
</dbReference>
<dbReference type="FunFam" id="3.30.160.60:FF:000145">
    <property type="entry name" value="Zinc finger protein 574"/>
    <property type="match status" value="1"/>
</dbReference>
<feature type="binding site" evidence="9">
    <location>
        <position position="62"/>
    </location>
    <ligand>
        <name>Zn(2+)</name>
        <dbReference type="ChEBI" id="CHEBI:29105"/>
    </ligand>
</feature>
<dbReference type="GO" id="GO:0000978">
    <property type="term" value="F:RNA polymerase II cis-regulatory region sequence-specific DNA binding"/>
    <property type="evidence" value="ECO:0007669"/>
    <property type="project" value="TreeGrafter"/>
</dbReference>
<protein>
    <submittedName>
        <fullName evidence="13">Uncharacterized protein</fullName>
    </submittedName>
</protein>
<dbReference type="GO" id="GO:0045893">
    <property type="term" value="P:positive regulation of DNA-templated transcription"/>
    <property type="evidence" value="ECO:0007669"/>
    <property type="project" value="UniProtKB-ARBA"/>
</dbReference>
<evidence type="ECO:0000256" key="9">
    <source>
        <dbReference type="PROSITE-ProRule" id="PRU01263"/>
    </source>
</evidence>
<feature type="domain" description="C2H2-type" evidence="11">
    <location>
        <begin position="389"/>
        <end position="416"/>
    </location>
</feature>
<dbReference type="GO" id="GO:0006357">
    <property type="term" value="P:regulation of transcription by RNA polymerase II"/>
    <property type="evidence" value="ECO:0007669"/>
    <property type="project" value="TreeGrafter"/>
</dbReference>
<evidence type="ECO:0000256" key="10">
    <source>
        <dbReference type="SAM" id="MobiDB-lite"/>
    </source>
</evidence>
<dbReference type="FunFam" id="3.30.160.60:FF:000110">
    <property type="entry name" value="Zinc finger protein-like"/>
    <property type="match status" value="1"/>
</dbReference>
<feature type="domain" description="C2H2-type" evidence="11">
    <location>
        <begin position="361"/>
        <end position="389"/>
    </location>
</feature>
<dbReference type="FunFam" id="3.30.160.60:FF:002343">
    <property type="entry name" value="Zinc finger protein 33A"/>
    <property type="match status" value="1"/>
</dbReference>
<name>A0A9P0CS97_9CUCU</name>
<dbReference type="Pfam" id="PF00096">
    <property type="entry name" value="zf-C2H2"/>
    <property type="match status" value="8"/>
</dbReference>